<dbReference type="GO" id="GO:0004252">
    <property type="term" value="F:serine-type endopeptidase activity"/>
    <property type="evidence" value="ECO:0007669"/>
    <property type="project" value="InterPro"/>
</dbReference>
<feature type="domain" description="Sushi" evidence="5">
    <location>
        <begin position="47"/>
        <end position="110"/>
    </location>
</feature>
<dbReference type="PROSITE" id="PS50240">
    <property type="entry name" value="TRYPSIN_DOM"/>
    <property type="match status" value="1"/>
</dbReference>
<organism evidence="6 7">
    <name type="scientific">Parnassius apollo</name>
    <name type="common">Apollo butterfly</name>
    <name type="synonym">Papilio apollo</name>
    <dbReference type="NCBI Taxonomy" id="110799"/>
    <lineage>
        <taxon>Eukaryota</taxon>
        <taxon>Metazoa</taxon>
        <taxon>Ecdysozoa</taxon>
        <taxon>Arthropoda</taxon>
        <taxon>Hexapoda</taxon>
        <taxon>Insecta</taxon>
        <taxon>Pterygota</taxon>
        <taxon>Neoptera</taxon>
        <taxon>Endopterygota</taxon>
        <taxon>Lepidoptera</taxon>
        <taxon>Glossata</taxon>
        <taxon>Ditrysia</taxon>
        <taxon>Papilionoidea</taxon>
        <taxon>Papilionidae</taxon>
        <taxon>Parnassiinae</taxon>
        <taxon>Parnassini</taxon>
        <taxon>Parnassius</taxon>
        <taxon>Parnassius</taxon>
    </lineage>
</organism>
<dbReference type="PROSITE" id="PS00134">
    <property type="entry name" value="TRYPSIN_HIS"/>
    <property type="match status" value="1"/>
</dbReference>
<keyword evidence="2" id="KW-0768">Sushi</keyword>
<dbReference type="SMART" id="SM00032">
    <property type="entry name" value="CCP"/>
    <property type="match status" value="2"/>
</dbReference>
<comment type="caution">
    <text evidence="2">Lacks conserved residue(s) required for the propagation of feature annotation.</text>
</comment>
<feature type="disulfide bond" evidence="2">
    <location>
        <begin position="81"/>
        <end position="108"/>
    </location>
</feature>
<dbReference type="PROSITE" id="PS50923">
    <property type="entry name" value="SUSHI"/>
    <property type="match status" value="1"/>
</dbReference>
<dbReference type="GO" id="GO:0006508">
    <property type="term" value="P:proteolysis"/>
    <property type="evidence" value="ECO:0007669"/>
    <property type="project" value="InterPro"/>
</dbReference>
<evidence type="ECO:0000256" key="3">
    <source>
        <dbReference type="SAM" id="SignalP"/>
    </source>
</evidence>
<proteinExistence type="predicted"/>
<dbReference type="Proteomes" id="UP000691718">
    <property type="component" value="Unassembled WGS sequence"/>
</dbReference>
<dbReference type="InterPro" id="IPR001254">
    <property type="entry name" value="Trypsin_dom"/>
</dbReference>
<keyword evidence="7" id="KW-1185">Reference proteome</keyword>
<keyword evidence="3" id="KW-0732">Signal</keyword>
<keyword evidence="1 2" id="KW-1015">Disulfide bond</keyword>
<dbReference type="PANTHER" id="PTHR24260">
    <property type="match status" value="1"/>
</dbReference>
<name>A0A8S3W273_PARAO</name>
<feature type="chain" id="PRO_5035931343" evidence="3">
    <location>
        <begin position="21"/>
        <end position="438"/>
    </location>
</feature>
<evidence type="ECO:0000256" key="1">
    <source>
        <dbReference type="ARBA" id="ARBA00023157"/>
    </source>
</evidence>
<sequence length="438" mass="48759">MWSRLFLLLIFATLLLEVNALHLQSNRYHATQLRTGLRNRSRRSAELKCVLPPQPANGEYKVTKGSVVNGKSALVNLLYSCNPTFALVGGPSAFCWNGEWNYVDRPRCVQTCNLIKHRSMQYNCIISGSDATRPCNNNEVEGTVIQPACKKPHYYTPVELPYMVCRQGNWNVLPTCIPECGLLTSKNASTGAVVPWHAGIYYKNTPAVTHERFCSGSLISNSVVVTAAHCFWDENIKAIRDEKNYAVAVGKLYSDWGNAADEEYAQKSDIKKIAVPKQFRGAETNYQDDIAVVVVSPSFEYQFHVRPVCLNFKYELYEEQLKSGSVGKSAAWDVSSDIEVSNSNKLQVIDMPFRSHDDCTTTSAEDKFCAGDANGPALCGTNGGSGITFPATIQNTTRYYLRGVASIRPTNDGKQCSTFTTFTSIAKYQNLIKTYWFL</sequence>
<accession>A0A8S3W273</accession>
<evidence type="ECO:0000313" key="7">
    <source>
        <dbReference type="Proteomes" id="UP000691718"/>
    </source>
</evidence>
<dbReference type="PANTHER" id="PTHR24260:SF136">
    <property type="entry name" value="GH08193P-RELATED"/>
    <property type="match status" value="1"/>
</dbReference>
<dbReference type="InterPro" id="IPR051333">
    <property type="entry name" value="CLIP_Serine_Protease"/>
</dbReference>
<dbReference type="Pfam" id="PF00084">
    <property type="entry name" value="Sushi"/>
    <property type="match status" value="1"/>
</dbReference>
<dbReference type="OrthoDB" id="6853654at2759"/>
<comment type="caution">
    <text evidence="6">The sequence shown here is derived from an EMBL/GenBank/DDBJ whole genome shotgun (WGS) entry which is preliminary data.</text>
</comment>
<protein>
    <submittedName>
        <fullName evidence="6">(apollo) hypothetical protein</fullName>
    </submittedName>
</protein>
<dbReference type="InterPro" id="IPR000436">
    <property type="entry name" value="Sushi_SCR_CCP_dom"/>
</dbReference>
<feature type="domain" description="Peptidase S1" evidence="4">
    <location>
        <begin position="182"/>
        <end position="438"/>
    </location>
</feature>
<evidence type="ECO:0000259" key="5">
    <source>
        <dbReference type="PROSITE" id="PS50923"/>
    </source>
</evidence>
<dbReference type="CDD" id="cd00033">
    <property type="entry name" value="CCP"/>
    <property type="match status" value="1"/>
</dbReference>
<reference evidence="6" key="1">
    <citation type="submission" date="2021-04" db="EMBL/GenBank/DDBJ databases">
        <authorList>
            <person name="Tunstrom K."/>
        </authorList>
    </citation>
    <scope>NUCLEOTIDE SEQUENCE</scope>
</reference>
<evidence type="ECO:0000256" key="2">
    <source>
        <dbReference type="PROSITE-ProRule" id="PRU00302"/>
    </source>
</evidence>
<dbReference type="InterPro" id="IPR018114">
    <property type="entry name" value="TRYPSIN_HIS"/>
</dbReference>
<dbReference type="SMART" id="SM00020">
    <property type="entry name" value="Tryp_SPc"/>
    <property type="match status" value="1"/>
</dbReference>
<dbReference type="EMBL" id="CAJQZP010000080">
    <property type="protein sequence ID" value="CAG4936274.1"/>
    <property type="molecule type" value="Genomic_DNA"/>
</dbReference>
<dbReference type="AlphaFoldDB" id="A0A8S3W273"/>
<gene>
    <name evidence="6" type="ORF">PAPOLLO_LOCUS1145</name>
</gene>
<evidence type="ECO:0000313" key="6">
    <source>
        <dbReference type="EMBL" id="CAG4936274.1"/>
    </source>
</evidence>
<feature type="signal peptide" evidence="3">
    <location>
        <begin position="1"/>
        <end position="20"/>
    </location>
</feature>
<dbReference type="Pfam" id="PF00089">
    <property type="entry name" value="Trypsin"/>
    <property type="match status" value="1"/>
</dbReference>
<evidence type="ECO:0000259" key="4">
    <source>
        <dbReference type="PROSITE" id="PS50240"/>
    </source>
</evidence>